<dbReference type="InterPro" id="IPR050721">
    <property type="entry name" value="Trk_Ktr_HKT_K-transport"/>
</dbReference>
<dbReference type="Gene3D" id="3.30.70.1450">
    <property type="entry name" value="Regulator of K+ conductance, C-terminal domain"/>
    <property type="match status" value="1"/>
</dbReference>
<dbReference type="EMBL" id="LGYO01000011">
    <property type="protein sequence ID" value="KNZ42601.1"/>
    <property type="molecule type" value="Genomic_DNA"/>
</dbReference>
<keyword evidence="6" id="KW-0406">Ion transport</keyword>
<dbReference type="PROSITE" id="PS51201">
    <property type="entry name" value="RCK_N"/>
    <property type="match status" value="1"/>
</dbReference>
<evidence type="ECO:0000259" key="8">
    <source>
        <dbReference type="PROSITE" id="PS51202"/>
    </source>
</evidence>
<dbReference type="InterPro" id="IPR003148">
    <property type="entry name" value="RCK_N"/>
</dbReference>
<keyword evidence="2" id="KW-0813">Transport</keyword>
<dbReference type="PANTHER" id="PTHR43833:SF5">
    <property type="entry name" value="TRK SYSTEM POTASSIUM UPTAKE PROTEIN TRKA"/>
    <property type="match status" value="1"/>
</dbReference>
<keyword evidence="3" id="KW-0633">Potassium transport</keyword>
<evidence type="ECO:0000256" key="6">
    <source>
        <dbReference type="ARBA" id="ARBA00023065"/>
    </source>
</evidence>
<dbReference type="RefSeq" id="WP_050739359.1">
    <property type="nucleotide sequence ID" value="NZ_LGYO01000011.1"/>
</dbReference>
<dbReference type="Proteomes" id="UP000036873">
    <property type="component" value="Unassembled WGS sequence"/>
</dbReference>
<dbReference type="SUPFAM" id="SSF51735">
    <property type="entry name" value="NAD(P)-binding Rossmann-fold domains"/>
    <property type="match status" value="1"/>
</dbReference>
<dbReference type="Pfam" id="PF02254">
    <property type="entry name" value="TrkA_N"/>
    <property type="match status" value="1"/>
</dbReference>
<evidence type="ECO:0000256" key="3">
    <source>
        <dbReference type="ARBA" id="ARBA00022538"/>
    </source>
</evidence>
<protein>
    <recommendedName>
        <fullName evidence="1">Trk system potassium uptake protein TrkA</fullName>
    </recommendedName>
</protein>
<evidence type="ECO:0000256" key="5">
    <source>
        <dbReference type="ARBA" id="ARBA00023027"/>
    </source>
</evidence>
<sequence length="222" mass="23913">MNVIIVGGGQVGSYLASLLLKDGHDIKVVEMREKHLRILQRDLPPGTVVPGDFTDPGVLETAGILQADVVVAVTPSDEGNLVVSTLARFEYNVKRVIARANNPKNTWLFTPLMGVDVGLSEADLMAHVVAEEMSLGDMITLLKLHQGQYSLVQKKIHPASLVAGKSLKELNLPCECVLVAVIRDDQLLIPTGSTVLQVKDEVLAISDVLQAKALADLLEPNL</sequence>
<evidence type="ECO:0000313" key="9">
    <source>
        <dbReference type="EMBL" id="KNZ42601.1"/>
    </source>
</evidence>
<dbReference type="OrthoDB" id="9775180at2"/>
<dbReference type="GO" id="GO:0005886">
    <property type="term" value="C:plasma membrane"/>
    <property type="evidence" value="ECO:0007669"/>
    <property type="project" value="InterPro"/>
</dbReference>
<accession>A0A0L6U260</accession>
<dbReference type="InterPro" id="IPR006037">
    <property type="entry name" value="RCK_C"/>
</dbReference>
<dbReference type="GO" id="GO:0015079">
    <property type="term" value="F:potassium ion transmembrane transporter activity"/>
    <property type="evidence" value="ECO:0007669"/>
    <property type="project" value="InterPro"/>
</dbReference>
<dbReference type="Gene3D" id="3.40.50.720">
    <property type="entry name" value="NAD(P)-binding Rossmann-like Domain"/>
    <property type="match status" value="1"/>
</dbReference>
<dbReference type="SUPFAM" id="SSF116726">
    <property type="entry name" value="TrkA C-terminal domain-like"/>
    <property type="match status" value="1"/>
</dbReference>
<dbReference type="Pfam" id="PF02080">
    <property type="entry name" value="TrkA_C"/>
    <property type="match status" value="1"/>
</dbReference>
<reference evidence="10" key="1">
    <citation type="submission" date="2015-07" db="EMBL/GenBank/DDBJ databases">
        <title>Draft genome sequence of Acetobacterium bakii DSM 8293, a potential psychrophilic chemical producer through syngas fermentation.</title>
        <authorList>
            <person name="Song Y."/>
            <person name="Hwang S."/>
            <person name="Cho B.-K."/>
        </authorList>
    </citation>
    <scope>NUCLEOTIDE SEQUENCE [LARGE SCALE GENOMIC DNA]</scope>
    <source>
        <strain evidence="10">DSM 8239</strain>
    </source>
</reference>
<comment type="caution">
    <text evidence="9">The sequence shown here is derived from an EMBL/GenBank/DDBJ whole genome shotgun (WGS) entry which is preliminary data.</text>
</comment>
<dbReference type="InterPro" id="IPR036721">
    <property type="entry name" value="RCK_C_sf"/>
</dbReference>
<dbReference type="PRINTS" id="PR00335">
    <property type="entry name" value="KUPTAKETRKA"/>
</dbReference>
<gene>
    <name evidence="9" type="ORF">AKG39_05460</name>
</gene>
<dbReference type="InterPro" id="IPR006036">
    <property type="entry name" value="K_uptake_TrkA"/>
</dbReference>
<evidence type="ECO:0000256" key="2">
    <source>
        <dbReference type="ARBA" id="ARBA00022448"/>
    </source>
</evidence>
<keyword evidence="4" id="KW-0630">Potassium</keyword>
<proteinExistence type="predicted"/>
<keyword evidence="10" id="KW-1185">Reference proteome</keyword>
<feature type="domain" description="RCK C-terminal" evidence="8">
    <location>
        <begin position="139"/>
        <end position="220"/>
    </location>
</feature>
<evidence type="ECO:0000313" key="10">
    <source>
        <dbReference type="Proteomes" id="UP000036873"/>
    </source>
</evidence>
<evidence type="ECO:0000256" key="4">
    <source>
        <dbReference type="ARBA" id="ARBA00022958"/>
    </source>
</evidence>
<organism evidence="9 10">
    <name type="scientific">Acetobacterium bakii</name>
    <dbReference type="NCBI Taxonomy" id="52689"/>
    <lineage>
        <taxon>Bacteria</taxon>
        <taxon>Bacillati</taxon>
        <taxon>Bacillota</taxon>
        <taxon>Clostridia</taxon>
        <taxon>Eubacteriales</taxon>
        <taxon>Eubacteriaceae</taxon>
        <taxon>Acetobacterium</taxon>
    </lineage>
</organism>
<dbReference type="AlphaFoldDB" id="A0A0L6U260"/>
<dbReference type="InterPro" id="IPR036291">
    <property type="entry name" value="NAD(P)-bd_dom_sf"/>
</dbReference>
<dbReference type="PATRIC" id="fig|52689.4.peg.176"/>
<evidence type="ECO:0000256" key="1">
    <source>
        <dbReference type="ARBA" id="ARBA00017378"/>
    </source>
</evidence>
<evidence type="ECO:0000259" key="7">
    <source>
        <dbReference type="PROSITE" id="PS51201"/>
    </source>
</evidence>
<feature type="domain" description="RCK N-terminal" evidence="7">
    <location>
        <begin position="1"/>
        <end position="119"/>
    </location>
</feature>
<keyword evidence="5" id="KW-0520">NAD</keyword>
<dbReference type="PROSITE" id="PS51202">
    <property type="entry name" value="RCK_C"/>
    <property type="match status" value="1"/>
</dbReference>
<dbReference type="PANTHER" id="PTHR43833">
    <property type="entry name" value="POTASSIUM CHANNEL PROTEIN 2-RELATED-RELATED"/>
    <property type="match status" value="1"/>
</dbReference>
<dbReference type="STRING" id="52689.AKG39_05460"/>
<name>A0A0L6U260_9FIRM</name>